<dbReference type="AlphaFoldDB" id="A0A926QKV0"/>
<dbReference type="InterPro" id="IPR050490">
    <property type="entry name" value="Bact_solute-bd_prot1"/>
</dbReference>
<name>A0A926QKV0_9BACL</name>
<evidence type="ECO:0000313" key="4">
    <source>
        <dbReference type="EMBL" id="MBD0382960.1"/>
    </source>
</evidence>
<reference evidence="4" key="1">
    <citation type="submission" date="2020-09" db="EMBL/GenBank/DDBJ databases">
        <title>Draft Genome Sequence of Paenibacillus sp. WST5.</title>
        <authorList>
            <person name="Bao Z."/>
        </authorList>
    </citation>
    <scope>NUCLEOTIDE SEQUENCE</scope>
    <source>
        <strain evidence="4">WST5</strain>
    </source>
</reference>
<dbReference type="EMBL" id="JACVVD010000009">
    <property type="protein sequence ID" value="MBD0382960.1"/>
    <property type="molecule type" value="Genomic_DNA"/>
</dbReference>
<accession>A0A926QKV0</accession>
<dbReference type="Pfam" id="PF12010">
    <property type="entry name" value="DUF3502"/>
    <property type="match status" value="1"/>
</dbReference>
<dbReference type="PANTHER" id="PTHR43649:SF17">
    <property type="entry name" value="ABC TRANSPORTER SOLUTE BINDING PROTEIN-SUGAR TRANSPORT"/>
    <property type="match status" value="1"/>
</dbReference>
<dbReference type="RefSeq" id="WP_188176748.1">
    <property type="nucleotide sequence ID" value="NZ_JACVVD010000009.1"/>
</dbReference>
<proteinExistence type="predicted"/>
<feature type="chain" id="PRO_5037679669" evidence="2">
    <location>
        <begin position="23"/>
        <end position="549"/>
    </location>
</feature>
<dbReference type="Gene3D" id="3.40.190.10">
    <property type="entry name" value="Periplasmic binding protein-like II"/>
    <property type="match status" value="2"/>
</dbReference>
<dbReference type="PANTHER" id="PTHR43649">
    <property type="entry name" value="ARABINOSE-BINDING PROTEIN-RELATED"/>
    <property type="match status" value="1"/>
</dbReference>
<evidence type="ECO:0000256" key="2">
    <source>
        <dbReference type="SAM" id="SignalP"/>
    </source>
</evidence>
<gene>
    <name evidence="4" type="ORF">ICC18_22885</name>
</gene>
<evidence type="ECO:0000313" key="5">
    <source>
        <dbReference type="Proteomes" id="UP000650466"/>
    </source>
</evidence>
<evidence type="ECO:0000259" key="3">
    <source>
        <dbReference type="Pfam" id="PF12010"/>
    </source>
</evidence>
<dbReference type="SUPFAM" id="SSF53850">
    <property type="entry name" value="Periplasmic binding protein-like II"/>
    <property type="match status" value="1"/>
</dbReference>
<evidence type="ECO:0000256" key="1">
    <source>
        <dbReference type="SAM" id="MobiDB-lite"/>
    </source>
</evidence>
<comment type="caution">
    <text evidence="4">The sequence shown here is derived from an EMBL/GenBank/DDBJ whole genome shotgun (WGS) entry which is preliminary data.</text>
</comment>
<keyword evidence="2" id="KW-0732">Signal</keyword>
<dbReference type="InterPro" id="IPR022627">
    <property type="entry name" value="DUF3502"/>
</dbReference>
<feature type="domain" description="DUF3502" evidence="3">
    <location>
        <begin position="476"/>
        <end position="544"/>
    </location>
</feature>
<feature type="signal peptide" evidence="2">
    <location>
        <begin position="1"/>
        <end position="22"/>
    </location>
</feature>
<keyword evidence="5" id="KW-1185">Reference proteome</keyword>
<dbReference type="PROSITE" id="PS51257">
    <property type="entry name" value="PROKAR_LIPOPROTEIN"/>
    <property type="match status" value="1"/>
</dbReference>
<organism evidence="4 5">
    <name type="scientific">Paenibacillus sedimenti</name>
    <dbReference type="NCBI Taxonomy" id="2770274"/>
    <lineage>
        <taxon>Bacteria</taxon>
        <taxon>Bacillati</taxon>
        <taxon>Bacillota</taxon>
        <taxon>Bacilli</taxon>
        <taxon>Bacillales</taxon>
        <taxon>Paenibacillaceae</taxon>
        <taxon>Paenibacillus</taxon>
    </lineage>
</organism>
<feature type="region of interest" description="Disordered" evidence="1">
    <location>
        <begin position="28"/>
        <end position="47"/>
    </location>
</feature>
<protein>
    <submittedName>
        <fullName evidence="4">Extracellular solute-binding protein</fullName>
    </submittedName>
</protein>
<sequence>MKKKLRVMTLLAVTTSLAVSMAACSSKDKTAGSSAAPGTTEPAASTAAKKLDPVTLKVMLFGNKPADMDKILAEFEKRTKDTLNIKLDIEFNPAADHKQKTKLKLAAGESIDLMFDAPWMNLNTHSTQGLYQELDKYFNNDQYPALKKAFAPEFLEANKINGHIYGIPLTNAFDDIPVVYIRKDLREKFGMKPIQSYEDLQVYLDKVKEKEPNMIPFAGKNDRGFFDMFGLEEKQTTTRLAPNRFLSSTIQGTGAYFNIALSQDGKKVLGATTLGDPAADFAQFPAPFNNPDHIYASFDKRVEWNKYLQKDVLNEKDPGVLFQSGKAAAGEGTINGFAEGNTKLKKAVPNAEQEFFVYNSKKRNMEKGGIGTEYKAWNDLVIPTTSKNADRTMKFLEWLFGTQENHDLFELGIEGTHWTKSGDKMYKQTANTTNYIFPVYELTWNPAMSRINAENSPEALKYIEYQSKSDSYYKLPLAGFTFNSEPVKNEIAKIQPKWATLEPILLSGLDKNWKPSAEKMNKELRDLGLEKVRAELIKQAQEFLDKQAK</sequence>
<dbReference type="Proteomes" id="UP000650466">
    <property type="component" value="Unassembled WGS sequence"/>
</dbReference>